<reference evidence="1 2" key="1">
    <citation type="submission" date="2017-12" db="EMBL/GenBank/DDBJ databases">
        <title>Lactobacillus phages that infect wine-derived L. plantarum strains.</title>
        <authorList>
            <person name="Kyrkou I."/>
            <person name="Hestbjerg Hansen L."/>
        </authorList>
    </citation>
    <scope>NUCLEOTIDE SEQUENCE [LARGE SCALE GENOMIC DNA]</scope>
</reference>
<sequence length="66" mass="8012">MSIYINGKRTNYENIFDLLEEKGVCPWYHASTEYIGRKLEKVLDDWTNTNKTHYFIDGKRYDFELK</sequence>
<evidence type="ECO:0000313" key="2">
    <source>
        <dbReference type="Proteomes" id="UP000241743"/>
    </source>
</evidence>
<proteinExistence type="predicted"/>
<dbReference type="GeneID" id="54988089"/>
<keyword evidence="2" id="KW-1185">Reference proteome</keyword>
<accession>A0A2K9V539</accession>
<dbReference type="KEGG" id="vg:54988089"/>
<dbReference type="Proteomes" id="UP000241743">
    <property type="component" value="Segment"/>
</dbReference>
<protein>
    <submittedName>
        <fullName evidence="1">Uncharacterized protein</fullName>
    </submittedName>
</protein>
<name>A0A2K9V539_9CAUD</name>
<organism evidence="1 2">
    <name type="scientific">Lactobacillus phage Satyr</name>
    <dbReference type="NCBI Taxonomy" id="2070201"/>
    <lineage>
        <taxon>Viruses</taxon>
        <taxon>Duplodnaviria</taxon>
        <taxon>Heunggongvirae</taxon>
        <taxon>Uroviricota</taxon>
        <taxon>Caudoviricetes</taxon>
        <taxon>Tybeckvirinae</taxon>
        <taxon>Maenadvirus</taxon>
        <taxon>Maenadvirus satyr</taxon>
    </lineage>
</organism>
<dbReference type="RefSeq" id="YP_009797666.1">
    <property type="nucleotide sequence ID" value="NC_047918.1"/>
</dbReference>
<dbReference type="EMBL" id="MG744354">
    <property type="protein sequence ID" value="AUV57255.1"/>
    <property type="molecule type" value="Genomic_DNA"/>
</dbReference>
<evidence type="ECO:0000313" key="1">
    <source>
        <dbReference type="EMBL" id="AUV57255.1"/>
    </source>
</evidence>